<evidence type="ECO:0000313" key="2">
    <source>
        <dbReference type="Proteomes" id="UP001501343"/>
    </source>
</evidence>
<evidence type="ECO:0008006" key="3">
    <source>
        <dbReference type="Google" id="ProtNLM"/>
    </source>
</evidence>
<keyword evidence="2" id="KW-1185">Reference proteome</keyword>
<evidence type="ECO:0000313" key="1">
    <source>
        <dbReference type="EMBL" id="GAA1941689.1"/>
    </source>
</evidence>
<sequence length="203" mass="23788">MIEDDADLRPQFWWQGQPGQRFWMEIAGAKAPGIDLRAPITTADERPIWHWDLVRMVQPGDVILHWFTTPAGATGIVGWSRAASAPVVESHVWVPRTRPDLDAATADRRPHWVVPLRDYTSLPRPITREQVESIHSEVVRLEDELKERHRGFKYYPFQDYRPTEIRARQAYLTKMPVELLSLLNRLGRFGFEIEFEAHRPFRR</sequence>
<name>A0ABN2Q255_9MICO</name>
<dbReference type="RefSeq" id="WP_248151803.1">
    <property type="nucleotide sequence ID" value="NZ_BAAAOF010000009.1"/>
</dbReference>
<accession>A0ABN2Q255</accession>
<dbReference type="Proteomes" id="UP001501343">
    <property type="component" value="Unassembled WGS sequence"/>
</dbReference>
<reference evidence="1 2" key="1">
    <citation type="journal article" date="2019" name="Int. J. Syst. Evol. Microbiol.">
        <title>The Global Catalogue of Microorganisms (GCM) 10K type strain sequencing project: providing services to taxonomists for standard genome sequencing and annotation.</title>
        <authorList>
            <consortium name="The Broad Institute Genomics Platform"/>
            <consortium name="The Broad Institute Genome Sequencing Center for Infectious Disease"/>
            <person name="Wu L."/>
            <person name="Ma J."/>
        </authorList>
    </citation>
    <scope>NUCLEOTIDE SEQUENCE [LARGE SCALE GENOMIC DNA]</scope>
    <source>
        <strain evidence="1 2">JCM 14900</strain>
    </source>
</reference>
<gene>
    <name evidence="1" type="ORF">GCM10009775_36830</name>
</gene>
<protein>
    <recommendedName>
        <fullName evidence="3">EVE domain-containing protein</fullName>
    </recommendedName>
</protein>
<dbReference type="EMBL" id="BAAAOF010000009">
    <property type="protein sequence ID" value="GAA1941689.1"/>
    <property type="molecule type" value="Genomic_DNA"/>
</dbReference>
<organism evidence="1 2">
    <name type="scientific">Microbacterium aoyamense</name>
    <dbReference type="NCBI Taxonomy" id="344166"/>
    <lineage>
        <taxon>Bacteria</taxon>
        <taxon>Bacillati</taxon>
        <taxon>Actinomycetota</taxon>
        <taxon>Actinomycetes</taxon>
        <taxon>Micrococcales</taxon>
        <taxon>Microbacteriaceae</taxon>
        <taxon>Microbacterium</taxon>
    </lineage>
</organism>
<comment type="caution">
    <text evidence="1">The sequence shown here is derived from an EMBL/GenBank/DDBJ whole genome shotgun (WGS) entry which is preliminary data.</text>
</comment>
<proteinExistence type="predicted"/>